<gene>
    <name evidence="2" type="ORF">J1N35_037619</name>
</gene>
<keyword evidence="3" id="KW-1185">Reference proteome</keyword>
<evidence type="ECO:0000313" key="2">
    <source>
        <dbReference type="EMBL" id="KAH1046835.1"/>
    </source>
</evidence>
<accession>A0A9D3ZM27</accession>
<sequence length="67" mass="7514">DDDGEEIQNNAPPQVSNLVPSSSLGILETEARDALIEMTGHILVRWFDRYMGAIPTLSLRHHDESVR</sequence>
<organism evidence="2 3">
    <name type="scientific">Gossypium stocksii</name>
    <dbReference type="NCBI Taxonomy" id="47602"/>
    <lineage>
        <taxon>Eukaryota</taxon>
        <taxon>Viridiplantae</taxon>
        <taxon>Streptophyta</taxon>
        <taxon>Embryophyta</taxon>
        <taxon>Tracheophyta</taxon>
        <taxon>Spermatophyta</taxon>
        <taxon>Magnoliopsida</taxon>
        <taxon>eudicotyledons</taxon>
        <taxon>Gunneridae</taxon>
        <taxon>Pentapetalae</taxon>
        <taxon>rosids</taxon>
        <taxon>malvids</taxon>
        <taxon>Malvales</taxon>
        <taxon>Malvaceae</taxon>
        <taxon>Malvoideae</taxon>
        <taxon>Gossypium</taxon>
    </lineage>
</organism>
<evidence type="ECO:0000256" key="1">
    <source>
        <dbReference type="SAM" id="MobiDB-lite"/>
    </source>
</evidence>
<feature type="compositionally biased region" description="Polar residues" evidence="1">
    <location>
        <begin position="7"/>
        <end position="20"/>
    </location>
</feature>
<proteinExistence type="predicted"/>
<name>A0A9D3ZM27_9ROSI</name>
<dbReference type="OrthoDB" id="10452696at2759"/>
<dbReference type="AlphaFoldDB" id="A0A9D3ZM27"/>
<protein>
    <submittedName>
        <fullName evidence="2">Uncharacterized protein</fullName>
    </submittedName>
</protein>
<comment type="caution">
    <text evidence="2">The sequence shown here is derived from an EMBL/GenBank/DDBJ whole genome shotgun (WGS) entry which is preliminary data.</text>
</comment>
<dbReference type="EMBL" id="JAIQCV010000011">
    <property type="protein sequence ID" value="KAH1046835.1"/>
    <property type="molecule type" value="Genomic_DNA"/>
</dbReference>
<evidence type="ECO:0000313" key="3">
    <source>
        <dbReference type="Proteomes" id="UP000828251"/>
    </source>
</evidence>
<reference evidence="2 3" key="1">
    <citation type="journal article" date="2021" name="Plant Biotechnol. J.">
        <title>Multi-omics assisted identification of the key and species-specific regulatory components of drought-tolerant mechanisms in Gossypium stocksii.</title>
        <authorList>
            <person name="Yu D."/>
            <person name="Ke L."/>
            <person name="Zhang D."/>
            <person name="Wu Y."/>
            <person name="Sun Y."/>
            <person name="Mei J."/>
            <person name="Sun J."/>
            <person name="Sun Y."/>
        </authorList>
    </citation>
    <scope>NUCLEOTIDE SEQUENCE [LARGE SCALE GENOMIC DNA]</scope>
    <source>
        <strain evidence="3">cv. E1</strain>
        <tissue evidence="2">Leaf</tissue>
    </source>
</reference>
<feature type="region of interest" description="Disordered" evidence="1">
    <location>
        <begin position="1"/>
        <end position="20"/>
    </location>
</feature>
<feature type="non-terminal residue" evidence="2">
    <location>
        <position position="1"/>
    </location>
</feature>
<dbReference type="Proteomes" id="UP000828251">
    <property type="component" value="Unassembled WGS sequence"/>
</dbReference>